<keyword evidence="2" id="KW-1185">Reference proteome</keyword>
<name>A0A7M5X8C7_9CNID</name>
<dbReference type="EnsemblMetazoa" id="CLYHEMT019094.1">
    <property type="protein sequence ID" value="CLYHEMP019094.1"/>
    <property type="gene ID" value="CLYHEMG019094"/>
</dbReference>
<dbReference type="Proteomes" id="UP000594262">
    <property type="component" value="Unplaced"/>
</dbReference>
<evidence type="ECO:0000313" key="1">
    <source>
        <dbReference type="EnsemblMetazoa" id="CLYHEMP019094.1"/>
    </source>
</evidence>
<evidence type="ECO:0000313" key="2">
    <source>
        <dbReference type="Proteomes" id="UP000594262"/>
    </source>
</evidence>
<protein>
    <submittedName>
        <fullName evidence="1">Uncharacterized protein</fullName>
    </submittedName>
</protein>
<organism evidence="1 2">
    <name type="scientific">Clytia hemisphaerica</name>
    <dbReference type="NCBI Taxonomy" id="252671"/>
    <lineage>
        <taxon>Eukaryota</taxon>
        <taxon>Metazoa</taxon>
        <taxon>Cnidaria</taxon>
        <taxon>Hydrozoa</taxon>
        <taxon>Hydroidolina</taxon>
        <taxon>Leptothecata</taxon>
        <taxon>Obeliida</taxon>
        <taxon>Clytiidae</taxon>
        <taxon>Clytia</taxon>
    </lineage>
</organism>
<accession>A0A7M5X8C7</accession>
<dbReference type="AlphaFoldDB" id="A0A7M5X8C7"/>
<proteinExistence type="predicted"/>
<sequence length="139" mass="15783">PTLSRLPFAILQYGQYVFENTTTLSLRKYQMESILSLLQNNKELDNVELMSEIALFAYLSDNAYGKNALKLVTGAKVIQELYRRFTKQDQIIEALRADAVRKIALYVEKNPRASTNDQAREIQKHVDDFAAKVALVNGA</sequence>
<reference evidence="1" key="1">
    <citation type="submission" date="2021-01" db="UniProtKB">
        <authorList>
            <consortium name="EnsemblMetazoa"/>
        </authorList>
    </citation>
    <scope>IDENTIFICATION</scope>
</reference>
<dbReference type="OrthoDB" id="6019768at2759"/>